<evidence type="ECO:0000256" key="1">
    <source>
        <dbReference type="SAM" id="Phobius"/>
    </source>
</evidence>
<feature type="transmembrane region" description="Helical" evidence="1">
    <location>
        <begin position="60"/>
        <end position="85"/>
    </location>
</feature>
<reference evidence="2 3" key="1">
    <citation type="journal article" date="2008" name="Int. J. Syst. Evol. Microbiol.">
        <title>Bizionia argentinensis sp. nov., isolated from surface marine water in Antarctica.</title>
        <authorList>
            <person name="Bercovich A."/>
            <person name="Vazquez S.C."/>
            <person name="Yankilevich P."/>
            <person name="Coria S.H."/>
            <person name="Foti M."/>
            <person name="Hernandez E."/>
            <person name="Vidal A."/>
            <person name="Ruberto L."/>
            <person name="Melo C."/>
            <person name="Marenssi S."/>
            <person name="Criscuolo M."/>
            <person name="Memoli M."/>
            <person name="Arguelles M."/>
            <person name="Mac Cormack W.P."/>
        </authorList>
    </citation>
    <scope>NUCLEOTIDE SEQUENCE [LARGE SCALE GENOMIC DNA]</scope>
    <source>
        <strain evidence="2 3">JUB59</strain>
    </source>
</reference>
<gene>
    <name evidence="2" type="ORF">BZARG_3119</name>
</gene>
<keyword evidence="1" id="KW-0472">Membrane</keyword>
<evidence type="ECO:0000313" key="3">
    <source>
        <dbReference type="Proteomes" id="UP000003730"/>
    </source>
</evidence>
<feature type="transmembrane region" description="Helical" evidence="1">
    <location>
        <begin position="97"/>
        <end position="121"/>
    </location>
</feature>
<accession>G2EGG6</accession>
<protein>
    <recommendedName>
        <fullName evidence="4">Signal peptide-containing protein</fullName>
    </recommendedName>
</protein>
<keyword evidence="3" id="KW-1185">Reference proteome</keyword>
<feature type="transmembrane region" description="Helical" evidence="1">
    <location>
        <begin position="141"/>
        <end position="165"/>
    </location>
</feature>
<name>G2EGG6_9FLAO</name>
<organism evidence="2 3">
    <name type="scientific">Bizionia argentinensis JUB59</name>
    <dbReference type="NCBI Taxonomy" id="1046627"/>
    <lineage>
        <taxon>Bacteria</taxon>
        <taxon>Pseudomonadati</taxon>
        <taxon>Bacteroidota</taxon>
        <taxon>Flavobacteriia</taxon>
        <taxon>Flavobacteriales</taxon>
        <taxon>Flavobacteriaceae</taxon>
        <taxon>Bizionia</taxon>
    </lineage>
</organism>
<dbReference type="AlphaFoldDB" id="G2EGG6"/>
<dbReference type="RefSeq" id="WP_040288754.1">
    <property type="nucleotide sequence ID" value="NZ_AFXZ01000054.1"/>
</dbReference>
<evidence type="ECO:0008006" key="4">
    <source>
        <dbReference type="Google" id="ProtNLM"/>
    </source>
</evidence>
<comment type="caution">
    <text evidence="2">The sequence shown here is derived from an EMBL/GenBank/DDBJ whole genome shotgun (WGS) entry which is preliminary data.</text>
</comment>
<proteinExistence type="predicted"/>
<evidence type="ECO:0000313" key="2">
    <source>
        <dbReference type="EMBL" id="EGV42470.2"/>
    </source>
</evidence>
<dbReference type="Proteomes" id="UP000003730">
    <property type="component" value="Unassembled WGS sequence"/>
</dbReference>
<sequence length="178" mass="19650">MARKIGILILTIILTPIFAGIYGILHDQLSYTISPEYFTKFKFEQFGFVEYGFENKRATVAIIGLWATWWTGLIIGAISGIVGLIQPTSKIMRKSVFGAIIRTLGIAIGFGLLGMLVGQFIVAGINTEWNIPKNLVDRVAFLTVGTMHNFSYIGGLIGLIFGTIYQVRLKKDVAQQCV</sequence>
<keyword evidence="1" id="KW-0812">Transmembrane</keyword>
<feature type="transmembrane region" description="Helical" evidence="1">
    <location>
        <begin position="7"/>
        <end position="25"/>
    </location>
</feature>
<keyword evidence="1" id="KW-1133">Transmembrane helix</keyword>
<dbReference type="EMBL" id="AFXZ01000054">
    <property type="protein sequence ID" value="EGV42470.2"/>
    <property type="molecule type" value="Genomic_DNA"/>
</dbReference>
<dbReference type="OrthoDB" id="678065at2"/>
<dbReference type="eggNOG" id="ENOG5032TIJ">
    <property type="taxonomic scope" value="Bacteria"/>
</dbReference>